<evidence type="ECO:0000313" key="6">
    <source>
        <dbReference type="Proteomes" id="UP000226442"/>
    </source>
</evidence>
<reference evidence="5" key="1">
    <citation type="submission" date="2017-10" db="EMBL/GenBank/DDBJ databases">
        <title>Draft genome sequence of the planktic cyanobacteria Tychonema bourrellyi isolated from alpine lentic freshwater.</title>
        <authorList>
            <person name="Tett A."/>
            <person name="Armanini F."/>
            <person name="Asnicar F."/>
            <person name="Boscaini A."/>
            <person name="Pasolli E."/>
            <person name="Zolfo M."/>
            <person name="Donati C."/>
            <person name="Salmaso N."/>
            <person name="Segata N."/>
        </authorList>
    </citation>
    <scope>NUCLEOTIDE SEQUENCE</scope>
    <source>
        <strain evidence="5">FEM_GT703</strain>
    </source>
</reference>
<dbReference type="InterPro" id="IPR058240">
    <property type="entry name" value="rSAM_sf"/>
</dbReference>
<sequence length="484" mass="54336">MSELSTRPALISKVIPDSICAEMGFDAGDAIVAINGEKPRDLIDYQFLCADEFIELEVLDNKGKTHKLEIEKEYDEDLGLEFETALFDGLIQCNNRCPFCFIDQQPPGKRETLYLKDDDYRLSFLYGSYLTLTNMSQKEWERIEQMRLSPLYVSVHATEPEVRIRLLKNLRAGKILEQIKWFQERRLQIHAQVVVCPGINDGEHLERTLLDLAKFHTGNIPAVASVAVVPVGLTRFRPAEDELIAVTPEKAREVIAQVQKIQVLLSQGKADRKRKKKSPKFTPPSPPLVRGGEDLNALLGRSKSRCIWLADEWFLIAGLDLPIASDYQDYPQIGNGVGSIRQFIQQFETAFAKLQPQPVNPQRKLTWVVGNAVEKAFEPIAHQLNQIPGLEVKMVALSSRYWGQNITVTGLLTGQDLLEALQGLDLGDGILLPSVMLKQGEPRFLDDMTLFELASLLKTEIFPVSGVEELISMAIGLVNAEVRS</sequence>
<name>A0A2G4EXY2_9CYAN</name>
<proteinExistence type="predicted"/>
<evidence type="ECO:0000313" key="5">
    <source>
        <dbReference type="EMBL" id="PHX54392.1"/>
    </source>
</evidence>
<feature type="domain" description="PDZ" evidence="3">
    <location>
        <begin position="11"/>
        <end position="50"/>
    </location>
</feature>
<feature type="region of interest" description="Disordered" evidence="1">
    <location>
        <begin position="267"/>
        <end position="289"/>
    </location>
</feature>
<dbReference type="AlphaFoldDB" id="A0A2G4EXY2"/>
<dbReference type="InterPro" id="IPR041489">
    <property type="entry name" value="PDZ_6"/>
</dbReference>
<dbReference type="InterPro" id="IPR045375">
    <property type="entry name" value="Put_radical_SAM-like_N"/>
</dbReference>
<evidence type="ECO:0000259" key="2">
    <source>
        <dbReference type="Pfam" id="PF04459"/>
    </source>
</evidence>
<dbReference type="InterPro" id="IPR007549">
    <property type="entry name" value="DUF512"/>
</dbReference>
<feature type="domain" description="DUF512" evidence="2">
    <location>
        <begin position="229"/>
        <end position="264"/>
    </location>
</feature>
<organism evidence="5 6">
    <name type="scientific">Tychonema bourrellyi FEM_GT703</name>
    <dbReference type="NCBI Taxonomy" id="2040638"/>
    <lineage>
        <taxon>Bacteria</taxon>
        <taxon>Bacillati</taxon>
        <taxon>Cyanobacteriota</taxon>
        <taxon>Cyanophyceae</taxon>
        <taxon>Oscillatoriophycideae</taxon>
        <taxon>Oscillatoriales</taxon>
        <taxon>Microcoleaceae</taxon>
        <taxon>Tychonema</taxon>
    </lineage>
</organism>
<evidence type="ECO:0000259" key="4">
    <source>
        <dbReference type="Pfam" id="PF19238"/>
    </source>
</evidence>
<keyword evidence="6" id="KW-1185">Reference proteome</keyword>
<dbReference type="Gene3D" id="2.30.42.10">
    <property type="match status" value="1"/>
</dbReference>
<dbReference type="Pfam" id="PF04459">
    <property type="entry name" value="DUF512"/>
    <property type="match status" value="2"/>
</dbReference>
<evidence type="ECO:0000259" key="3">
    <source>
        <dbReference type="Pfam" id="PF17820"/>
    </source>
</evidence>
<gene>
    <name evidence="5" type="ORF">CP500_016410</name>
</gene>
<comment type="caution">
    <text evidence="5">The sequence shown here is derived from an EMBL/GenBank/DDBJ whole genome shotgun (WGS) entry which is preliminary data.</text>
</comment>
<accession>A0A2G4EXY2</accession>
<dbReference type="Pfam" id="PF17820">
    <property type="entry name" value="PDZ_6"/>
    <property type="match status" value="1"/>
</dbReference>
<dbReference type="SUPFAM" id="SSF50156">
    <property type="entry name" value="PDZ domain-like"/>
    <property type="match status" value="1"/>
</dbReference>
<dbReference type="OrthoDB" id="9774724at2"/>
<dbReference type="Gene3D" id="3.20.20.70">
    <property type="entry name" value="Aldolase class I"/>
    <property type="match status" value="1"/>
</dbReference>
<evidence type="ECO:0000256" key="1">
    <source>
        <dbReference type="SAM" id="MobiDB-lite"/>
    </source>
</evidence>
<feature type="domain" description="Putative radical SAM N-terminal" evidence="4">
    <location>
        <begin position="72"/>
        <end position="217"/>
    </location>
</feature>
<dbReference type="RefSeq" id="WP_096830638.1">
    <property type="nucleotide sequence ID" value="NZ_NXIB02000104.1"/>
</dbReference>
<dbReference type="Pfam" id="PF19238">
    <property type="entry name" value="Radical_SAM_2"/>
    <property type="match status" value="1"/>
</dbReference>
<dbReference type="SUPFAM" id="SSF102114">
    <property type="entry name" value="Radical SAM enzymes"/>
    <property type="match status" value="1"/>
</dbReference>
<feature type="domain" description="DUF512" evidence="2">
    <location>
        <begin position="301"/>
        <end position="465"/>
    </location>
</feature>
<dbReference type="InterPro" id="IPR013785">
    <property type="entry name" value="Aldolase_TIM"/>
</dbReference>
<protein>
    <submittedName>
        <fullName evidence="5">DUF512 domain-containing protein</fullName>
    </submittedName>
</protein>
<dbReference type="EMBL" id="NXIB02000104">
    <property type="protein sequence ID" value="PHX54392.1"/>
    <property type="molecule type" value="Genomic_DNA"/>
</dbReference>
<dbReference type="Proteomes" id="UP000226442">
    <property type="component" value="Unassembled WGS sequence"/>
</dbReference>
<dbReference type="InterPro" id="IPR036034">
    <property type="entry name" value="PDZ_sf"/>
</dbReference>